<name>A0A0A1TWX5_ENTIV</name>
<evidence type="ECO:0000256" key="1">
    <source>
        <dbReference type="SAM" id="MobiDB-lite"/>
    </source>
</evidence>
<sequence length="630" mass="73924">METVSEPIRTNPHRVSDKSLYQKRDFNKPTQPTHNKHNTPKPKVYVKKVTDEKELAQQRKFKKNNSIFLKQLTQRRVRTYKCINTINAEIIGLEQSKGLPAEKLAKVIESDLPQYNLGTFFSAFPEPLSDIPRKSRHIKIAEDFDERLKTEKSKTVLSATKKTQKVFYELVDAAARIGISREPILVALFYNYGLSLLNNMTRRAAKFMNDYKKEGDEFLRNIQKKYEAEKPGRDLKIRIKKYNQLDGNVEIIRSIVKSLEKTITLLKDPKSKISTISPEGIEEFVCDEESIESINNIIQLKMKQIEKLQKQNDEFVKHDDELKRLTKYNTLHYILVLDHKNPHVMDLDMKASYFDQVKKSEEKIKQFAAENQFKKDVCIPEEIVGRYLPKLNGKVKESVDEEFIPKVEEVNKTAKWGVTQLVSQKALDKAKNNTFEISLTDSFEYDLLERTFRVFGNGSIYKVTKENANYPRRVEKYHGTIVMNYAKQIYAQKHPQNAPWCNRSKYSDSIVIAVNNITWQMYSTTKQNLINLAKVLFGQINNFNMNTRTMFVSEYSLVDKVFEDYPHTEVVERMENNTIEAVLRDEREILYRKQMNDMIEQTTKKITFEELLRNQYEIELNYDEYSFSDD</sequence>
<feature type="region of interest" description="Disordered" evidence="1">
    <location>
        <begin position="1"/>
        <end position="42"/>
    </location>
</feature>
<protein>
    <submittedName>
        <fullName evidence="2">Uncharacterized protein</fullName>
    </submittedName>
</protein>
<accession>A0A0A1TWX5</accession>
<reference evidence="2 3" key="1">
    <citation type="submission" date="2012-10" db="EMBL/GenBank/DDBJ databases">
        <authorList>
            <person name="Zafar N."/>
            <person name="Inman J."/>
            <person name="Hall N."/>
            <person name="Lorenzi H."/>
            <person name="Caler E."/>
        </authorList>
    </citation>
    <scope>NUCLEOTIDE SEQUENCE [LARGE SCALE GENOMIC DNA]</scope>
    <source>
        <strain evidence="2 3">IP1</strain>
    </source>
</reference>
<dbReference type="VEuPathDB" id="AmoebaDB:EIN_281140"/>
<keyword evidence="3" id="KW-1185">Reference proteome</keyword>
<dbReference type="GeneID" id="14884773"/>
<dbReference type="RefSeq" id="XP_004185099.1">
    <property type="nucleotide sequence ID" value="XM_004185051.1"/>
</dbReference>
<proteinExistence type="predicted"/>
<dbReference type="OrthoDB" id="30172at2759"/>
<evidence type="ECO:0000313" key="3">
    <source>
        <dbReference type="Proteomes" id="UP000014680"/>
    </source>
</evidence>
<feature type="compositionally biased region" description="Basic and acidic residues" evidence="1">
    <location>
        <begin position="14"/>
        <end position="27"/>
    </location>
</feature>
<gene>
    <name evidence="2" type="ORF">EIN_281140</name>
</gene>
<dbReference type="AlphaFoldDB" id="A0A0A1TWX5"/>
<dbReference type="Proteomes" id="UP000014680">
    <property type="component" value="Unassembled WGS sequence"/>
</dbReference>
<dbReference type="EMBL" id="KB207030">
    <property type="protein sequence ID" value="ELP85753.1"/>
    <property type="molecule type" value="Genomic_DNA"/>
</dbReference>
<organism evidence="2 3">
    <name type="scientific">Entamoeba invadens IP1</name>
    <dbReference type="NCBI Taxonomy" id="370355"/>
    <lineage>
        <taxon>Eukaryota</taxon>
        <taxon>Amoebozoa</taxon>
        <taxon>Evosea</taxon>
        <taxon>Archamoebae</taxon>
        <taxon>Mastigamoebida</taxon>
        <taxon>Entamoebidae</taxon>
        <taxon>Entamoeba</taxon>
    </lineage>
</organism>
<dbReference type="KEGG" id="eiv:EIN_281140"/>
<evidence type="ECO:0000313" key="2">
    <source>
        <dbReference type="EMBL" id="ELP85753.1"/>
    </source>
</evidence>